<comment type="caution">
    <text evidence="1">The sequence shown here is derived from an EMBL/GenBank/DDBJ whole genome shotgun (WGS) entry which is preliminary data.</text>
</comment>
<sequence>MTRGRAPNLALPLTKALAQQRDYRARKAANIARLESENELLRTENAKLRQDLASYQEGRPVRNRQEDEDTSIPENQDSQNSAGYAELKLSYEQLEAEVQRKEQVLHSLRDKEKEAFARVEALLQQSLQVVGGAMVSQDPQSHNHDLAGTTVKEEPLKNVSAVYAMPPVIGPHLANAQTNGSIIHSTSAPASRYYTQLSVDTPDSQTLRSTVTSVSNRASFSPDPESYRSRKRVRSASSLAASVGPKHSVSSQPYPQHASQTYGQHSASPYLAPEYPVQPAMYPAAQPIFAAPPSIGDPADD</sequence>
<accession>A0ACC2W643</accession>
<dbReference type="EMBL" id="JASBWR010000027">
    <property type="protein sequence ID" value="KAJ9106863.1"/>
    <property type="molecule type" value="Genomic_DNA"/>
</dbReference>
<organism evidence="1 2">
    <name type="scientific">Naganishia cerealis</name>
    <dbReference type="NCBI Taxonomy" id="610337"/>
    <lineage>
        <taxon>Eukaryota</taxon>
        <taxon>Fungi</taxon>
        <taxon>Dikarya</taxon>
        <taxon>Basidiomycota</taxon>
        <taxon>Agaricomycotina</taxon>
        <taxon>Tremellomycetes</taxon>
        <taxon>Filobasidiales</taxon>
        <taxon>Filobasidiaceae</taxon>
        <taxon>Naganishia</taxon>
    </lineage>
</organism>
<evidence type="ECO:0000313" key="1">
    <source>
        <dbReference type="EMBL" id="KAJ9106863.1"/>
    </source>
</evidence>
<dbReference type="Proteomes" id="UP001241377">
    <property type="component" value="Unassembled WGS sequence"/>
</dbReference>
<proteinExistence type="predicted"/>
<name>A0ACC2W643_9TREE</name>
<reference evidence="1" key="1">
    <citation type="submission" date="2023-04" db="EMBL/GenBank/DDBJ databases">
        <title>Draft Genome sequencing of Naganishia species isolated from polar environments using Oxford Nanopore Technology.</title>
        <authorList>
            <person name="Leo P."/>
            <person name="Venkateswaran K."/>
        </authorList>
    </citation>
    <scope>NUCLEOTIDE SEQUENCE</scope>
    <source>
        <strain evidence="1">MNA-CCFEE 5261</strain>
    </source>
</reference>
<keyword evidence="2" id="KW-1185">Reference proteome</keyword>
<protein>
    <submittedName>
        <fullName evidence="1">Uncharacterized protein</fullName>
    </submittedName>
</protein>
<gene>
    <name evidence="1" type="ORF">QFC19_002992</name>
</gene>
<evidence type="ECO:0000313" key="2">
    <source>
        <dbReference type="Proteomes" id="UP001241377"/>
    </source>
</evidence>